<dbReference type="EMBL" id="CAJNOU010012656">
    <property type="protein sequence ID" value="CAF1562410.1"/>
    <property type="molecule type" value="Genomic_DNA"/>
</dbReference>
<gene>
    <name evidence="1" type="ORF">SEV965_LOCUS39202</name>
</gene>
<feature type="non-terminal residue" evidence="1">
    <location>
        <position position="1"/>
    </location>
</feature>
<dbReference type="Proteomes" id="UP000663889">
    <property type="component" value="Unassembled WGS sequence"/>
</dbReference>
<dbReference type="AlphaFoldDB" id="A0A815XTV7"/>
<sequence>TFTIARMHEIWEMKKDALHVTYKMNSFMYEEIKCSSCNTSGLTNFVLYDIPRFLLLKTESVDRDCINLIDDIDQIRIRPSDTHLPFDYHAQTFLLVLEEDDVVYLRKTTNGYSSLNKTTGQFVELRDLSIYETGLASRWTIFVYETDEDVFYPSLIDKITFDQSSLAEGMEPDIWTIDTVQDLLPTFTDILKVGPIQIKKDDIKVLLDNDGNINDLIIDAHLFITATKAPFHKRVLALETYTISEIIEKKLKHQNKNKTKTFI</sequence>
<comment type="caution">
    <text evidence="1">The sequence shown here is derived from an EMBL/GenBank/DDBJ whole genome shotgun (WGS) entry which is preliminary data.</text>
</comment>
<evidence type="ECO:0000313" key="2">
    <source>
        <dbReference type="Proteomes" id="UP000663889"/>
    </source>
</evidence>
<protein>
    <submittedName>
        <fullName evidence="1">Uncharacterized protein</fullName>
    </submittedName>
</protein>
<proteinExistence type="predicted"/>
<reference evidence="1" key="1">
    <citation type="submission" date="2021-02" db="EMBL/GenBank/DDBJ databases">
        <authorList>
            <person name="Nowell W R."/>
        </authorList>
    </citation>
    <scope>NUCLEOTIDE SEQUENCE</scope>
</reference>
<accession>A0A815XTV7</accession>
<evidence type="ECO:0000313" key="1">
    <source>
        <dbReference type="EMBL" id="CAF1562410.1"/>
    </source>
</evidence>
<organism evidence="1 2">
    <name type="scientific">Rotaria sordida</name>
    <dbReference type="NCBI Taxonomy" id="392033"/>
    <lineage>
        <taxon>Eukaryota</taxon>
        <taxon>Metazoa</taxon>
        <taxon>Spiralia</taxon>
        <taxon>Gnathifera</taxon>
        <taxon>Rotifera</taxon>
        <taxon>Eurotatoria</taxon>
        <taxon>Bdelloidea</taxon>
        <taxon>Philodinida</taxon>
        <taxon>Philodinidae</taxon>
        <taxon>Rotaria</taxon>
    </lineage>
</organism>
<name>A0A815XTV7_9BILA</name>